<dbReference type="Pfam" id="PF03453">
    <property type="entry name" value="MoeA_N"/>
    <property type="match status" value="1"/>
</dbReference>
<evidence type="ECO:0000313" key="8">
    <source>
        <dbReference type="EMBL" id="MBC8433295.1"/>
    </source>
</evidence>
<dbReference type="Gene3D" id="3.90.105.10">
    <property type="entry name" value="Molybdopterin biosynthesis moea protein, domain 2"/>
    <property type="match status" value="1"/>
</dbReference>
<accession>A0A8J6TTC8</accession>
<keyword evidence="6" id="KW-0808">Transferase</keyword>
<dbReference type="Pfam" id="PF03454">
    <property type="entry name" value="MoeA_C"/>
    <property type="match status" value="1"/>
</dbReference>
<evidence type="ECO:0000256" key="3">
    <source>
        <dbReference type="ARBA" id="ARBA00010763"/>
    </source>
</evidence>
<dbReference type="CDD" id="cd00887">
    <property type="entry name" value="MoeA"/>
    <property type="match status" value="1"/>
</dbReference>
<name>A0A8J6TTC8_9BACT</name>
<dbReference type="SUPFAM" id="SSF53850">
    <property type="entry name" value="Periplasmic binding protein-like II"/>
    <property type="match status" value="1"/>
</dbReference>
<dbReference type="InterPro" id="IPR036425">
    <property type="entry name" value="MoaB/Mog-like_dom_sf"/>
</dbReference>
<feature type="domain" description="MoaB/Mog" evidence="7">
    <location>
        <begin position="178"/>
        <end position="320"/>
    </location>
</feature>
<dbReference type="Pfam" id="PF00994">
    <property type="entry name" value="MoCF_biosynth"/>
    <property type="match status" value="1"/>
</dbReference>
<dbReference type="SUPFAM" id="SSF53218">
    <property type="entry name" value="Molybdenum cofactor biosynthesis proteins"/>
    <property type="match status" value="1"/>
</dbReference>
<dbReference type="InterPro" id="IPR005111">
    <property type="entry name" value="MoeA_C_domain_IV"/>
</dbReference>
<dbReference type="Gene3D" id="2.40.340.10">
    <property type="entry name" value="MoeA, C-terminal, domain IV"/>
    <property type="match status" value="1"/>
</dbReference>
<comment type="pathway">
    <text evidence="2 6">Cofactor biosynthesis; molybdopterin biosynthesis.</text>
</comment>
<proteinExistence type="inferred from homology"/>
<dbReference type="InterPro" id="IPR036688">
    <property type="entry name" value="MoeA_C_domain_IV_sf"/>
</dbReference>
<dbReference type="EMBL" id="JACNIG010000287">
    <property type="protein sequence ID" value="MBC8433295.1"/>
    <property type="molecule type" value="Genomic_DNA"/>
</dbReference>
<comment type="function">
    <text evidence="1 6">Catalyzes the insertion of molybdate into adenylated molybdopterin with the concomitant release of AMP.</text>
</comment>
<dbReference type="GO" id="GO:0061599">
    <property type="term" value="F:molybdopterin molybdotransferase activity"/>
    <property type="evidence" value="ECO:0007669"/>
    <property type="project" value="UniProtKB-UniRule"/>
</dbReference>
<dbReference type="UniPathway" id="UPA00344"/>
<gene>
    <name evidence="8" type="ORF">H8D96_15400</name>
</gene>
<dbReference type="PANTHER" id="PTHR10192">
    <property type="entry name" value="MOLYBDOPTERIN BIOSYNTHESIS PROTEIN"/>
    <property type="match status" value="1"/>
</dbReference>
<evidence type="ECO:0000313" key="9">
    <source>
        <dbReference type="Proteomes" id="UP000605201"/>
    </source>
</evidence>
<dbReference type="InterPro" id="IPR036135">
    <property type="entry name" value="MoeA_linker/N_sf"/>
</dbReference>
<comment type="cofactor">
    <cofactor evidence="6">
        <name>Mg(2+)</name>
        <dbReference type="ChEBI" id="CHEBI:18420"/>
    </cofactor>
</comment>
<reference evidence="8 9" key="1">
    <citation type="submission" date="2020-08" db="EMBL/GenBank/DDBJ databases">
        <title>Bridging the membrane lipid divide: bacteria of the FCB group superphylum have the potential to synthesize archaeal ether lipids.</title>
        <authorList>
            <person name="Villanueva L."/>
            <person name="Von Meijenfeldt F.A.B."/>
            <person name="Westbye A.B."/>
            <person name="Yadav S."/>
            <person name="Hopmans E.C."/>
            <person name="Dutilh B.E."/>
            <person name="Sinninghe Damste J.S."/>
        </authorList>
    </citation>
    <scope>NUCLEOTIDE SEQUENCE [LARGE SCALE GENOMIC DNA]</scope>
    <source>
        <strain evidence="8">NIOZ-UU17</strain>
    </source>
</reference>
<protein>
    <recommendedName>
        <fullName evidence="6">Molybdopterin molybdenumtransferase</fullName>
        <ecNumber evidence="6">2.10.1.1</ecNumber>
    </recommendedName>
</protein>
<dbReference type="InterPro" id="IPR024370">
    <property type="entry name" value="PBP_domain"/>
</dbReference>
<dbReference type="SUPFAM" id="SSF63882">
    <property type="entry name" value="MoeA N-terminal region -like"/>
    <property type="match status" value="1"/>
</dbReference>
<dbReference type="SMART" id="SM00852">
    <property type="entry name" value="MoCF_biosynth"/>
    <property type="match status" value="1"/>
</dbReference>
<comment type="similarity">
    <text evidence="3 6">Belongs to the MoeA family.</text>
</comment>
<comment type="caution">
    <text evidence="8">The sequence shown here is derived from an EMBL/GenBank/DDBJ whole genome shotgun (WGS) entry which is preliminary data.</text>
</comment>
<sequence length="643" mass="69926">MKHKRNIYLQMKTLKEARAILFERFAPSGVLLSEAVAVPDAVGRVLAEPIFAELSSPNFHSAAMDGIAVKAETTFGASETKPKELVIAKDAFFINTGHVMPASTNAVIMIEHVNTLDENRVEIEAPAFPWQNVRKMGEDIVATELLFPQNHVVTPYCVGALLSGGVFKVSARKKPKILIIPTGSELIDWRRTAAEELEPGQVFETNSFVLGKLIESCGADFVRNEILIDDHDQIKQTIDRAISSDFDMVLVLGGSSAGSEDYARGVIDDLGEILVHGVTIMPGKPILIGAVNSKPAFGIPGYPVSAIIAFEQFVGPLICRMLGQPEKQRPLVQVELTRKIASKLGVEEFVRVKLGAVDNKIVATPLPRGAGCITTFTEADGIVRIPNHLEGLEIHQPVTAELLRPLSAVNNTIVVVGSHDNTLDILADRIRAVHSNVVVSSSHVGSMGGLMAIKKGVCHVAGSHLLDTEDGTYNVSYIKKYLLDIRVRLVHLVLRDQGLIVPRDNPKKIKGIEDLVCEDITFINRQGGSGTRILLDYRLQQLGINPAKVNGYENEEFTHMSVAVGVLSGTADVGLGIYAAAKALNLDFIPVVTEQYDLVIPEAHFESQNIRILLETINSAEFRKRVEALGGYSTAKTGKIIEI</sequence>
<dbReference type="Proteomes" id="UP000605201">
    <property type="component" value="Unassembled WGS sequence"/>
</dbReference>
<dbReference type="InterPro" id="IPR038987">
    <property type="entry name" value="MoeA-like"/>
</dbReference>
<organism evidence="8 9">
    <name type="scientific">Candidatus Desulfatibia vada</name>
    <dbReference type="NCBI Taxonomy" id="2841696"/>
    <lineage>
        <taxon>Bacteria</taxon>
        <taxon>Pseudomonadati</taxon>
        <taxon>Thermodesulfobacteriota</taxon>
        <taxon>Desulfobacteria</taxon>
        <taxon>Desulfobacterales</taxon>
        <taxon>Desulfobacterales incertae sedis</taxon>
        <taxon>Candidatus Desulfatibia</taxon>
    </lineage>
</organism>
<evidence type="ECO:0000259" key="7">
    <source>
        <dbReference type="SMART" id="SM00852"/>
    </source>
</evidence>
<keyword evidence="6" id="KW-0460">Magnesium</keyword>
<dbReference type="Gene3D" id="2.170.190.11">
    <property type="entry name" value="Molybdopterin biosynthesis moea protein, domain 3"/>
    <property type="match status" value="1"/>
</dbReference>
<keyword evidence="4 6" id="KW-0501">Molybdenum cofactor biosynthesis</keyword>
<dbReference type="Gene3D" id="3.40.980.10">
    <property type="entry name" value="MoaB/Mog-like domain"/>
    <property type="match status" value="1"/>
</dbReference>
<keyword evidence="6" id="KW-0500">Molybdenum</keyword>
<dbReference type="AlphaFoldDB" id="A0A8J6TTC8"/>
<dbReference type="EC" id="2.10.1.1" evidence="6"/>
<dbReference type="InterPro" id="IPR005110">
    <property type="entry name" value="MoeA_linker/N"/>
</dbReference>
<evidence type="ECO:0000256" key="2">
    <source>
        <dbReference type="ARBA" id="ARBA00005046"/>
    </source>
</evidence>
<dbReference type="NCBIfam" id="NF011068">
    <property type="entry name" value="PRK14498.1"/>
    <property type="match status" value="1"/>
</dbReference>
<dbReference type="GO" id="GO:0046872">
    <property type="term" value="F:metal ion binding"/>
    <property type="evidence" value="ECO:0007669"/>
    <property type="project" value="UniProtKB-UniRule"/>
</dbReference>
<evidence type="ECO:0000256" key="6">
    <source>
        <dbReference type="RuleBase" id="RU365090"/>
    </source>
</evidence>
<dbReference type="GO" id="GO:0006777">
    <property type="term" value="P:Mo-molybdopterin cofactor biosynthetic process"/>
    <property type="evidence" value="ECO:0007669"/>
    <property type="project" value="UniProtKB-UniRule"/>
</dbReference>
<dbReference type="PANTHER" id="PTHR10192:SF16">
    <property type="entry name" value="MOLYBDOPTERIN MOLYBDENUMTRANSFERASE"/>
    <property type="match status" value="1"/>
</dbReference>
<dbReference type="Pfam" id="PF12727">
    <property type="entry name" value="PBP_like"/>
    <property type="match status" value="1"/>
</dbReference>
<evidence type="ECO:0000256" key="5">
    <source>
        <dbReference type="ARBA" id="ARBA00047317"/>
    </source>
</evidence>
<dbReference type="InterPro" id="IPR001453">
    <property type="entry name" value="MoaB/Mog_dom"/>
</dbReference>
<keyword evidence="6" id="KW-0479">Metal-binding</keyword>
<dbReference type="SUPFAM" id="SSF63867">
    <property type="entry name" value="MoeA C-terminal domain-like"/>
    <property type="match status" value="1"/>
</dbReference>
<comment type="catalytic activity">
    <reaction evidence="5">
        <text>adenylyl-molybdopterin + molybdate = Mo-molybdopterin + AMP + H(+)</text>
        <dbReference type="Rhea" id="RHEA:35047"/>
        <dbReference type="ChEBI" id="CHEBI:15378"/>
        <dbReference type="ChEBI" id="CHEBI:36264"/>
        <dbReference type="ChEBI" id="CHEBI:62727"/>
        <dbReference type="ChEBI" id="CHEBI:71302"/>
        <dbReference type="ChEBI" id="CHEBI:456215"/>
        <dbReference type="EC" id="2.10.1.1"/>
    </reaction>
</comment>
<dbReference type="GO" id="GO:0005829">
    <property type="term" value="C:cytosol"/>
    <property type="evidence" value="ECO:0007669"/>
    <property type="project" value="TreeGrafter"/>
</dbReference>
<evidence type="ECO:0000256" key="1">
    <source>
        <dbReference type="ARBA" id="ARBA00002901"/>
    </source>
</evidence>
<evidence type="ECO:0000256" key="4">
    <source>
        <dbReference type="ARBA" id="ARBA00023150"/>
    </source>
</evidence>